<evidence type="ECO:0000313" key="2">
    <source>
        <dbReference type="EMBL" id="PKA57042.1"/>
    </source>
</evidence>
<organism evidence="2 3">
    <name type="scientific">Apostasia shenzhenica</name>
    <dbReference type="NCBI Taxonomy" id="1088818"/>
    <lineage>
        <taxon>Eukaryota</taxon>
        <taxon>Viridiplantae</taxon>
        <taxon>Streptophyta</taxon>
        <taxon>Embryophyta</taxon>
        <taxon>Tracheophyta</taxon>
        <taxon>Spermatophyta</taxon>
        <taxon>Magnoliopsida</taxon>
        <taxon>Liliopsida</taxon>
        <taxon>Asparagales</taxon>
        <taxon>Orchidaceae</taxon>
        <taxon>Apostasioideae</taxon>
        <taxon>Apostasia</taxon>
    </lineage>
</organism>
<dbReference type="AlphaFoldDB" id="A0A2I0ANA1"/>
<keyword evidence="2" id="KW-0808">Transferase</keyword>
<dbReference type="GO" id="GO:0080044">
    <property type="term" value="F:quercetin 7-O-glucosyltransferase activity"/>
    <property type="evidence" value="ECO:0007669"/>
    <property type="project" value="TreeGrafter"/>
</dbReference>
<evidence type="ECO:0000313" key="3">
    <source>
        <dbReference type="Proteomes" id="UP000236161"/>
    </source>
</evidence>
<dbReference type="PANTHER" id="PTHR11926:SF774">
    <property type="entry name" value="UDP-GLYCOSYLTRANSFERASE 85A1-RELATED"/>
    <property type="match status" value="1"/>
</dbReference>
<proteinExistence type="inferred from homology"/>
<dbReference type="EMBL" id="KZ451969">
    <property type="protein sequence ID" value="PKA57042.1"/>
    <property type="molecule type" value="Genomic_DNA"/>
</dbReference>
<accession>A0A2I0ANA1</accession>
<sequence length="69" mass="7784">MEIDSNVKRKEVEGLIREMMAGPRGKEMRKTAAGWKESAAKACRPRGDSEVNLERVVNEVLLRAKETNI</sequence>
<dbReference type="EC" id="2.4.1.-" evidence="2"/>
<dbReference type="PANTHER" id="PTHR11926">
    <property type="entry name" value="GLUCOSYL/GLUCURONOSYL TRANSFERASES"/>
    <property type="match status" value="1"/>
</dbReference>
<dbReference type="OrthoDB" id="780888at2759"/>
<name>A0A2I0ANA1_9ASPA</name>
<dbReference type="STRING" id="1088818.A0A2I0ANA1"/>
<dbReference type="GO" id="GO:0080043">
    <property type="term" value="F:quercetin 3-O-glucosyltransferase activity"/>
    <property type="evidence" value="ECO:0007669"/>
    <property type="project" value="TreeGrafter"/>
</dbReference>
<dbReference type="Proteomes" id="UP000236161">
    <property type="component" value="Unassembled WGS sequence"/>
</dbReference>
<evidence type="ECO:0000256" key="1">
    <source>
        <dbReference type="ARBA" id="ARBA00009995"/>
    </source>
</evidence>
<keyword evidence="3" id="KW-1185">Reference proteome</keyword>
<keyword evidence="2" id="KW-0328">Glycosyltransferase</keyword>
<dbReference type="Gene3D" id="3.40.50.2000">
    <property type="entry name" value="Glycogen Phosphorylase B"/>
    <property type="match status" value="2"/>
</dbReference>
<comment type="similarity">
    <text evidence="1">Belongs to the UDP-glycosyltransferase family.</text>
</comment>
<protein>
    <submittedName>
        <fullName evidence="2">UDP-glycosyltransferase 85A3</fullName>
        <ecNumber evidence="2">2.4.1.-</ecNumber>
    </submittedName>
</protein>
<gene>
    <name evidence="2" type="primary">UGT85A3</name>
    <name evidence="2" type="ORF">AXF42_Ash002346</name>
</gene>
<reference evidence="2 3" key="1">
    <citation type="journal article" date="2017" name="Nature">
        <title>The Apostasia genome and the evolution of orchids.</title>
        <authorList>
            <person name="Zhang G.Q."/>
            <person name="Liu K.W."/>
            <person name="Li Z."/>
            <person name="Lohaus R."/>
            <person name="Hsiao Y.Y."/>
            <person name="Niu S.C."/>
            <person name="Wang J.Y."/>
            <person name="Lin Y.C."/>
            <person name="Xu Q."/>
            <person name="Chen L.J."/>
            <person name="Yoshida K."/>
            <person name="Fujiwara S."/>
            <person name="Wang Z.W."/>
            <person name="Zhang Y.Q."/>
            <person name="Mitsuda N."/>
            <person name="Wang M."/>
            <person name="Liu G.H."/>
            <person name="Pecoraro L."/>
            <person name="Huang H.X."/>
            <person name="Xiao X.J."/>
            <person name="Lin M."/>
            <person name="Wu X.Y."/>
            <person name="Wu W.L."/>
            <person name="Chen Y.Y."/>
            <person name="Chang S.B."/>
            <person name="Sakamoto S."/>
            <person name="Ohme-Takagi M."/>
            <person name="Yagi M."/>
            <person name="Zeng S.J."/>
            <person name="Shen C.Y."/>
            <person name="Yeh C.M."/>
            <person name="Luo Y.B."/>
            <person name="Tsai W.C."/>
            <person name="Van de Peer Y."/>
            <person name="Liu Z.J."/>
        </authorList>
    </citation>
    <scope>NUCLEOTIDE SEQUENCE [LARGE SCALE GENOMIC DNA]</scope>
    <source>
        <strain evidence="3">cv. Shenzhen</strain>
        <tissue evidence="2">Stem</tissue>
    </source>
</reference>
<dbReference type="SUPFAM" id="SSF53756">
    <property type="entry name" value="UDP-Glycosyltransferase/glycogen phosphorylase"/>
    <property type="match status" value="1"/>
</dbReference>